<gene>
    <name evidence="1" type="ORF">ACFOMG_12005</name>
</gene>
<organism evidence="1 2">
    <name type="scientific">Bacterioplanoides pacificum</name>
    <dbReference type="NCBI Taxonomy" id="1171596"/>
    <lineage>
        <taxon>Bacteria</taxon>
        <taxon>Pseudomonadati</taxon>
        <taxon>Pseudomonadota</taxon>
        <taxon>Gammaproteobacteria</taxon>
        <taxon>Oceanospirillales</taxon>
        <taxon>Oceanospirillaceae</taxon>
        <taxon>Bacterioplanoides</taxon>
    </lineage>
</organism>
<name>A0ABV7VTK4_9GAMM</name>
<reference evidence="2" key="1">
    <citation type="journal article" date="2019" name="Int. J. Syst. Evol. Microbiol.">
        <title>The Global Catalogue of Microorganisms (GCM) 10K type strain sequencing project: providing services to taxonomists for standard genome sequencing and annotation.</title>
        <authorList>
            <consortium name="The Broad Institute Genomics Platform"/>
            <consortium name="The Broad Institute Genome Sequencing Center for Infectious Disease"/>
            <person name="Wu L."/>
            <person name="Ma J."/>
        </authorList>
    </citation>
    <scope>NUCLEOTIDE SEQUENCE [LARGE SCALE GENOMIC DNA]</scope>
    <source>
        <strain evidence="2">KCTC 42424</strain>
    </source>
</reference>
<keyword evidence="2" id="KW-1185">Reference proteome</keyword>
<dbReference type="Proteomes" id="UP001595722">
    <property type="component" value="Unassembled WGS sequence"/>
</dbReference>
<dbReference type="EMBL" id="JBHRYB010000013">
    <property type="protein sequence ID" value="MFC3680823.1"/>
    <property type="molecule type" value="Genomic_DNA"/>
</dbReference>
<accession>A0ABV7VTK4</accession>
<sequence length="67" mass="7542">MAQPKCPECQCQGIDHIVSKAANETAKNGTPWFYVVHCDQCGYVYNIISKHTFSANQSPLVMPDLRR</sequence>
<protein>
    <submittedName>
        <fullName evidence="1">Transcriptional regulator</fullName>
    </submittedName>
</protein>
<dbReference type="RefSeq" id="WP_376866922.1">
    <property type="nucleotide sequence ID" value="NZ_JBHRYB010000013.1"/>
</dbReference>
<evidence type="ECO:0000313" key="1">
    <source>
        <dbReference type="EMBL" id="MFC3680823.1"/>
    </source>
</evidence>
<proteinExistence type="predicted"/>
<comment type="caution">
    <text evidence="1">The sequence shown here is derived from an EMBL/GenBank/DDBJ whole genome shotgun (WGS) entry which is preliminary data.</text>
</comment>
<evidence type="ECO:0000313" key="2">
    <source>
        <dbReference type="Proteomes" id="UP001595722"/>
    </source>
</evidence>